<dbReference type="PROSITE" id="PS00893">
    <property type="entry name" value="NUDIX_BOX"/>
    <property type="match status" value="1"/>
</dbReference>
<dbReference type="PANTHER" id="PTHR43736:SF1">
    <property type="entry name" value="DIHYDRONEOPTERIN TRIPHOSPHATE DIPHOSPHATASE"/>
    <property type="match status" value="1"/>
</dbReference>
<evidence type="ECO:0000259" key="3">
    <source>
        <dbReference type="PROSITE" id="PS51462"/>
    </source>
</evidence>
<dbReference type="InterPro" id="IPR015797">
    <property type="entry name" value="NUDIX_hydrolase-like_dom_sf"/>
</dbReference>
<accession>A0A0G1MPV1</accession>
<dbReference type="InterPro" id="IPR000086">
    <property type="entry name" value="NUDIX_hydrolase_dom"/>
</dbReference>
<dbReference type="InterPro" id="IPR020476">
    <property type="entry name" value="Nudix_hydrolase"/>
</dbReference>
<dbReference type="PROSITE" id="PS51462">
    <property type="entry name" value="NUDIX"/>
    <property type="match status" value="1"/>
</dbReference>
<protein>
    <submittedName>
        <fullName evidence="4">RNA pyrophosphohydrolase</fullName>
    </submittedName>
</protein>
<dbReference type="InterPro" id="IPR020084">
    <property type="entry name" value="NUDIX_hydrolase_CS"/>
</dbReference>
<gene>
    <name evidence="4" type="ORF">UX13_C0013G0007</name>
</gene>
<sequence>MGKTGTLPYRNNISCILFKGDRFLVVQLADWKKNWWKFPQGGIDDGESDEETIKRELFEELNIRNFKIVGKSKYTNRYDWPPELQLKRGAKWRGQFQKFYLVEFMGEESEIKNNIEEIRKYKWIGKSEIATVISGIAALSGDYKNIIEKILWEFQATPNVKDF</sequence>
<dbReference type="PANTHER" id="PTHR43736">
    <property type="entry name" value="ADP-RIBOSE PYROPHOSPHATASE"/>
    <property type="match status" value="1"/>
</dbReference>
<proteinExistence type="inferred from homology"/>
<dbReference type="EMBL" id="LCLA01000013">
    <property type="protein sequence ID" value="KKU10391.1"/>
    <property type="molecule type" value="Genomic_DNA"/>
</dbReference>
<comment type="caution">
    <text evidence="4">The sequence shown here is derived from an EMBL/GenBank/DDBJ whole genome shotgun (WGS) entry which is preliminary data.</text>
</comment>
<dbReference type="GO" id="GO:0016787">
    <property type="term" value="F:hydrolase activity"/>
    <property type="evidence" value="ECO:0007669"/>
    <property type="project" value="UniProtKB-KW"/>
</dbReference>
<dbReference type="SUPFAM" id="SSF55811">
    <property type="entry name" value="Nudix"/>
    <property type="match status" value="1"/>
</dbReference>
<evidence type="ECO:0000313" key="5">
    <source>
        <dbReference type="Proteomes" id="UP000034329"/>
    </source>
</evidence>
<dbReference type="AlphaFoldDB" id="A0A0G1MPV1"/>
<dbReference type="Pfam" id="PF00293">
    <property type="entry name" value="NUDIX"/>
    <property type="match status" value="1"/>
</dbReference>
<evidence type="ECO:0000313" key="4">
    <source>
        <dbReference type="EMBL" id="KKU10391.1"/>
    </source>
</evidence>
<dbReference type="Gene3D" id="3.90.79.10">
    <property type="entry name" value="Nucleoside Triphosphate Pyrophosphohydrolase"/>
    <property type="match status" value="1"/>
</dbReference>
<dbReference type="Proteomes" id="UP000034329">
    <property type="component" value="Unassembled WGS sequence"/>
</dbReference>
<comment type="similarity">
    <text evidence="2">Belongs to the Nudix hydrolase family.</text>
</comment>
<keyword evidence="1 2" id="KW-0378">Hydrolase</keyword>
<feature type="domain" description="Nudix hydrolase" evidence="3">
    <location>
        <begin position="8"/>
        <end position="151"/>
    </location>
</feature>
<dbReference type="PRINTS" id="PR00502">
    <property type="entry name" value="NUDIXFAMILY"/>
</dbReference>
<name>A0A0G1MPV1_9BACT</name>
<evidence type="ECO:0000256" key="2">
    <source>
        <dbReference type="RuleBase" id="RU003476"/>
    </source>
</evidence>
<evidence type="ECO:0000256" key="1">
    <source>
        <dbReference type="ARBA" id="ARBA00022801"/>
    </source>
</evidence>
<reference evidence="4 5" key="1">
    <citation type="journal article" date="2015" name="Nature">
        <title>rRNA introns, odd ribosomes, and small enigmatic genomes across a large radiation of phyla.</title>
        <authorList>
            <person name="Brown C.T."/>
            <person name="Hug L.A."/>
            <person name="Thomas B.C."/>
            <person name="Sharon I."/>
            <person name="Castelle C.J."/>
            <person name="Singh A."/>
            <person name="Wilkins M.J."/>
            <person name="Williams K.H."/>
            <person name="Banfield J.F."/>
        </authorList>
    </citation>
    <scope>NUCLEOTIDE SEQUENCE [LARGE SCALE GENOMIC DNA]</scope>
</reference>
<organism evidence="4 5">
    <name type="scientific">Candidatus Woesebacteria bacterium GW2011_GWB1_45_5</name>
    <dbReference type="NCBI Taxonomy" id="1618581"/>
    <lineage>
        <taxon>Bacteria</taxon>
        <taxon>Candidatus Woeseibacteriota</taxon>
    </lineage>
</organism>